<dbReference type="AlphaFoldDB" id="A0A9Q3W291"/>
<sequence length="369" mass="41958">MKIVITGGYGLKNLGDDALVIACCSLLESCKGDVFLHDPRNSYLPDFVSKEIGRQYIRWKGKLADADAVVYGGGTLFYSYSEAGINKKFGWGRRIIRGVQHPKAAYQFIMSWIDARKRRRRRKTTIMLGVGFGPFHGNELQKRRALDLVNSCSDVVVRDSASGSICHGSDTRVTEAHDLCLIPRFFNRLYPSIGNGKKEGIIIIPRDWEREIKGKSIGEGLKQVVENYAMEGGKIKLVFFSKKEDEKWKCFAKKLKDRFGERQVKIIEWEPEVGSIADFLTCLEDGEAIISMRYHGVIFSMLKGLSVYSVPIDNKLIYLSEKYSVPLWTGDENLRNVSYDVSMIRKKIERAVLENEKLLCDIVVRNFSL</sequence>
<organism evidence="2 3">
    <name type="scientific">Alloalcanivorax xenomutans</name>
    <dbReference type="NCBI Taxonomy" id="1094342"/>
    <lineage>
        <taxon>Bacteria</taxon>
        <taxon>Pseudomonadati</taxon>
        <taxon>Pseudomonadota</taxon>
        <taxon>Gammaproteobacteria</taxon>
        <taxon>Oceanospirillales</taxon>
        <taxon>Alcanivoracaceae</taxon>
        <taxon>Alloalcanivorax</taxon>
    </lineage>
</organism>
<dbReference type="GO" id="GO:0016740">
    <property type="term" value="F:transferase activity"/>
    <property type="evidence" value="ECO:0007669"/>
    <property type="project" value="UniProtKB-KW"/>
</dbReference>
<keyword evidence="2" id="KW-0808">Transferase</keyword>
<name>A0A9Q3W291_9GAMM</name>
<evidence type="ECO:0000313" key="3">
    <source>
        <dbReference type="Proteomes" id="UP001107961"/>
    </source>
</evidence>
<dbReference type="RefSeq" id="WP_233924916.1">
    <property type="nucleotide sequence ID" value="NZ_JAJVKT010000003.1"/>
</dbReference>
<proteinExistence type="predicted"/>
<dbReference type="PANTHER" id="PTHR36836:SF1">
    <property type="entry name" value="COLANIC ACID BIOSYNTHESIS PROTEIN WCAK"/>
    <property type="match status" value="1"/>
</dbReference>
<dbReference type="EMBL" id="JAJVKT010000003">
    <property type="protein sequence ID" value="MCE7507669.1"/>
    <property type="molecule type" value="Genomic_DNA"/>
</dbReference>
<gene>
    <name evidence="2" type="ORF">LZG35_03385</name>
</gene>
<feature type="domain" description="Polysaccharide pyruvyl transferase" evidence="1">
    <location>
        <begin position="13"/>
        <end position="310"/>
    </location>
</feature>
<dbReference type="Pfam" id="PF04230">
    <property type="entry name" value="PS_pyruv_trans"/>
    <property type="match status" value="1"/>
</dbReference>
<keyword evidence="3" id="KW-1185">Reference proteome</keyword>
<comment type="caution">
    <text evidence="2">The sequence shown here is derived from an EMBL/GenBank/DDBJ whole genome shotgun (WGS) entry which is preliminary data.</text>
</comment>
<evidence type="ECO:0000259" key="1">
    <source>
        <dbReference type="Pfam" id="PF04230"/>
    </source>
</evidence>
<accession>A0A9Q3W291</accession>
<evidence type="ECO:0000313" key="2">
    <source>
        <dbReference type="EMBL" id="MCE7507669.1"/>
    </source>
</evidence>
<reference evidence="2" key="1">
    <citation type="submission" date="2022-01" db="EMBL/GenBank/DDBJ databases">
        <authorList>
            <person name="Karlyshev A.V."/>
            <person name="Jaspars M."/>
        </authorList>
    </citation>
    <scope>NUCLEOTIDE SEQUENCE</scope>
    <source>
        <strain evidence="2">AGSA3-2</strain>
    </source>
</reference>
<dbReference type="InterPro" id="IPR007345">
    <property type="entry name" value="Polysacch_pyruvyl_Trfase"/>
</dbReference>
<dbReference type="PANTHER" id="PTHR36836">
    <property type="entry name" value="COLANIC ACID BIOSYNTHESIS PROTEIN WCAK"/>
    <property type="match status" value="1"/>
</dbReference>
<dbReference type="Proteomes" id="UP001107961">
    <property type="component" value="Unassembled WGS sequence"/>
</dbReference>
<protein>
    <submittedName>
        <fullName evidence="2">Polysaccharide pyruvyl transferase family protein</fullName>
    </submittedName>
</protein>